<evidence type="ECO:0000313" key="3">
    <source>
        <dbReference type="EMBL" id="KAK7322963.1"/>
    </source>
</evidence>
<keyword evidence="1" id="KW-0732">Signal</keyword>
<dbReference type="EMBL" id="JAYMYQ010000006">
    <property type="protein sequence ID" value="KAK7323164.1"/>
    <property type="molecule type" value="Genomic_DNA"/>
</dbReference>
<keyword evidence="6" id="KW-1185">Reference proteome</keyword>
<dbReference type="AlphaFoldDB" id="A0AAN9Q6G6"/>
<evidence type="ECO:0000313" key="6">
    <source>
        <dbReference type="Proteomes" id="UP001367508"/>
    </source>
</evidence>
<dbReference type="Proteomes" id="UP001367508">
    <property type="component" value="Unassembled WGS sequence"/>
</dbReference>
<dbReference type="EMBL" id="JAYMYQ010000006">
    <property type="protein sequence ID" value="KAK7322969.1"/>
    <property type="molecule type" value="Genomic_DNA"/>
</dbReference>
<proteinExistence type="predicted"/>
<sequence>MPRCGFFGSSPMMAFVMIPKILITTCRALCGAFNMDVAVCMDAWSLSIFLMLPGASSLHVGGSTRGSGAGYYGCGVGCLVMLDDGSWVNRETLVTQIGLLDFPAWWIGIGEHPTTLRAVFSFPSCGGAGIDGFGVISPNNVPWLVWHLQRGCSRVLESLVPFDILNASRCIVSSCWWFHPWSHDGIRVPRKLPAHTRWLLRLYLEWLRVGSVAWLPHFEHVRMLLFRWGGQATTLFVFSGAFNFEEVVFLG</sequence>
<organism evidence="5 6">
    <name type="scientific">Canavalia gladiata</name>
    <name type="common">Sword bean</name>
    <name type="synonym">Dolichos gladiatus</name>
    <dbReference type="NCBI Taxonomy" id="3824"/>
    <lineage>
        <taxon>Eukaryota</taxon>
        <taxon>Viridiplantae</taxon>
        <taxon>Streptophyta</taxon>
        <taxon>Embryophyta</taxon>
        <taxon>Tracheophyta</taxon>
        <taxon>Spermatophyta</taxon>
        <taxon>Magnoliopsida</taxon>
        <taxon>eudicotyledons</taxon>
        <taxon>Gunneridae</taxon>
        <taxon>Pentapetalae</taxon>
        <taxon>rosids</taxon>
        <taxon>fabids</taxon>
        <taxon>Fabales</taxon>
        <taxon>Fabaceae</taxon>
        <taxon>Papilionoideae</taxon>
        <taxon>50 kb inversion clade</taxon>
        <taxon>NPAAA clade</taxon>
        <taxon>indigoferoid/millettioid clade</taxon>
        <taxon>Phaseoleae</taxon>
        <taxon>Canavalia</taxon>
    </lineage>
</organism>
<reference evidence="5 6" key="1">
    <citation type="submission" date="2024-01" db="EMBL/GenBank/DDBJ databases">
        <title>The genomes of 5 underutilized Papilionoideae crops provide insights into root nodulation and disease resistanc.</title>
        <authorList>
            <person name="Jiang F."/>
        </authorList>
    </citation>
    <scope>NUCLEOTIDE SEQUENCE [LARGE SCALE GENOMIC DNA]</scope>
    <source>
        <strain evidence="5">LVBAO_FW01</strain>
        <tissue evidence="5">Leaves</tissue>
    </source>
</reference>
<name>A0AAN9Q6G6_CANGL</name>
<dbReference type="EMBL" id="JAYMYQ010000006">
    <property type="protein sequence ID" value="KAK7322856.1"/>
    <property type="molecule type" value="Genomic_DNA"/>
</dbReference>
<evidence type="ECO:0000313" key="5">
    <source>
        <dbReference type="EMBL" id="KAK7323164.1"/>
    </source>
</evidence>
<evidence type="ECO:0000313" key="4">
    <source>
        <dbReference type="EMBL" id="KAK7322969.1"/>
    </source>
</evidence>
<feature type="signal peptide" evidence="1">
    <location>
        <begin position="1"/>
        <end position="28"/>
    </location>
</feature>
<dbReference type="EMBL" id="JAYMYQ010000006">
    <property type="protein sequence ID" value="KAK7322963.1"/>
    <property type="molecule type" value="Genomic_DNA"/>
</dbReference>
<evidence type="ECO:0000313" key="2">
    <source>
        <dbReference type="EMBL" id="KAK7322856.1"/>
    </source>
</evidence>
<gene>
    <name evidence="2" type="ORF">VNO77_26276</name>
    <name evidence="3" type="ORF">VNO77_26397</name>
    <name evidence="4" type="ORF">VNO77_26404</name>
    <name evidence="5" type="ORF">VNO77_26626</name>
</gene>
<comment type="caution">
    <text evidence="5">The sequence shown here is derived from an EMBL/GenBank/DDBJ whole genome shotgun (WGS) entry which is preliminary data.</text>
</comment>
<evidence type="ECO:0000256" key="1">
    <source>
        <dbReference type="SAM" id="SignalP"/>
    </source>
</evidence>
<feature type="chain" id="PRO_5044711315" evidence="1">
    <location>
        <begin position="29"/>
        <end position="251"/>
    </location>
</feature>
<protein>
    <submittedName>
        <fullName evidence="5">Uncharacterized protein</fullName>
    </submittedName>
</protein>
<accession>A0AAN9Q6G6</accession>